<dbReference type="SMART" id="SM00245">
    <property type="entry name" value="TSPc"/>
    <property type="match status" value="1"/>
</dbReference>
<accession>A0A1H6AH76</accession>
<keyword evidence="3" id="KW-1185">Reference proteome</keyword>
<dbReference type="EMBL" id="FNUT01000008">
    <property type="protein sequence ID" value="SEG47600.1"/>
    <property type="molecule type" value="Genomic_DNA"/>
</dbReference>
<dbReference type="SUPFAM" id="SSF52096">
    <property type="entry name" value="ClpP/crotonase"/>
    <property type="match status" value="1"/>
</dbReference>
<dbReference type="Gene3D" id="3.90.226.10">
    <property type="entry name" value="2-enoyl-CoA Hydratase, Chain A, domain 1"/>
    <property type="match status" value="1"/>
</dbReference>
<name>A0A1H6AH76_9SPHI</name>
<proteinExistence type="predicted"/>
<organism evidence="2 3">
    <name type="scientific">Sphingobacterium lactis</name>
    <dbReference type="NCBI Taxonomy" id="797291"/>
    <lineage>
        <taxon>Bacteria</taxon>
        <taxon>Pseudomonadati</taxon>
        <taxon>Bacteroidota</taxon>
        <taxon>Sphingobacteriia</taxon>
        <taxon>Sphingobacteriales</taxon>
        <taxon>Sphingobacteriaceae</taxon>
        <taxon>Sphingobacterium</taxon>
    </lineage>
</organism>
<dbReference type="SUPFAM" id="SSF50156">
    <property type="entry name" value="PDZ domain-like"/>
    <property type="match status" value="1"/>
</dbReference>
<dbReference type="Gene3D" id="2.30.42.10">
    <property type="match status" value="1"/>
</dbReference>
<protein>
    <submittedName>
        <fullName evidence="2">Peptidase family S41</fullName>
    </submittedName>
</protein>
<dbReference type="GO" id="GO:0007165">
    <property type="term" value="P:signal transduction"/>
    <property type="evidence" value="ECO:0007669"/>
    <property type="project" value="TreeGrafter"/>
</dbReference>
<dbReference type="GO" id="GO:0030288">
    <property type="term" value="C:outer membrane-bounded periplasmic space"/>
    <property type="evidence" value="ECO:0007669"/>
    <property type="project" value="TreeGrafter"/>
</dbReference>
<evidence type="ECO:0000259" key="1">
    <source>
        <dbReference type="SMART" id="SM00245"/>
    </source>
</evidence>
<gene>
    <name evidence="2" type="ORF">SAMN05421877_108131</name>
</gene>
<evidence type="ECO:0000313" key="3">
    <source>
        <dbReference type="Proteomes" id="UP000236731"/>
    </source>
</evidence>
<dbReference type="InterPro" id="IPR036034">
    <property type="entry name" value="PDZ_sf"/>
</dbReference>
<dbReference type="PROSITE" id="PS51257">
    <property type="entry name" value="PROKAR_LIPOPROTEIN"/>
    <property type="match status" value="1"/>
</dbReference>
<dbReference type="InterPro" id="IPR005151">
    <property type="entry name" value="Tail-specific_protease"/>
</dbReference>
<evidence type="ECO:0000313" key="2">
    <source>
        <dbReference type="EMBL" id="SEG47600.1"/>
    </source>
</evidence>
<feature type="domain" description="Tail specific protease" evidence="1">
    <location>
        <begin position="203"/>
        <end position="419"/>
    </location>
</feature>
<dbReference type="OrthoDB" id="7168509at2"/>
<reference evidence="3" key="1">
    <citation type="submission" date="2016-10" db="EMBL/GenBank/DDBJ databases">
        <authorList>
            <person name="Varghese N."/>
            <person name="Submissions S."/>
        </authorList>
    </citation>
    <scope>NUCLEOTIDE SEQUENCE [LARGE SCALE GENOMIC DNA]</scope>
    <source>
        <strain evidence="3">DSM 22361</strain>
    </source>
</reference>
<dbReference type="GO" id="GO:0008236">
    <property type="term" value="F:serine-type peptidase activity"/>
    <property type="evidence" value="ECO:0007669"/>
    <property type="project" value="InterPro"/>
</dbReference>
<sequence>MRNIPFGKWTVLLVLLALIIGCKKDITKIEPPPRPGDGNRTEDQKVKDEIYNQYKRLSYWEEFIPVYNPASSFTDQFNNADAVLARLMSMTPQYTQYEFHPDRVGPLDHYSWIEYTDEEGSRASKADLADGYGMVVYFIEDRKDSLYVGFVEGGSPAEAAGLERGDKIIEMAGDKKMVSTNAEAIERYVQQNTLPLTWITKDNKTISKTLTYTTYDIQPFQLAKVFKEGGKDIAYIGLSSFEELTNGGRATEMKNKIDQAFTDFAKTSAKDLIVDLRYNGGGYVSSAAYLLNKIVNSSGNNKLMFKYDLNKNLEEERAEGDTEFADEVFKKSSTTEFANVYFLTTFETASAAEIIISALKPYANVKVLGYNGATYGKPVGFFREDITADIGLWAASFKIINAQDFTDYWDGIKCDYPYIYDNVEYDFGDPNEDMTRAALNLITTGKIAATQTTARSRVIKRSFSPQVRVPVNKRPVREMIKD</sequence>
<dbReference type="Proteomes" id="UP000236731">
    <property type="component" value="Unassembled WGS sequence"/>
</dbReference>
<dbReference type="Pfam" id="PF03572">
    <property type="entry name" value="Peptidase_S41"/>
    <property type="match status" value="1"/>
</dbReference>
<dbReference type="RefSeq" id="WP_103906814.1">
    <property type="nucleotide sequence ID" value="NZ_CP049246.1"/>
</dbReference>
<dbReference type="GO" id="GO:0004175">
    <property type="term" value="F:endopeptidase activity"/>
    <property type="evidence" value="ECO:0007669"/>
    <property type="project" value="TreeGrafter"/>
</dbReference>
<dbReference type="PANTHER" id="PTHR32060:SF30">
    <property type="entry name" value="CARBOXY-TERMINAL PROCESSING PROTEASE CTPA"/>
    <property type="match status" value="1"/>
</dbReference>
<dbReference type="Gene3D" id="3.30.750.170">
    <property type="match status" value="1"/>
</dbReference>
<dbReference type="GO" id="GO:0006508">
    <property type="term" value="P:proteolysis"/>
    <property type="evidence" value="ECO:0007669"/>
    <property type="project" value="InterPro"/>
</dbReference>
<dbReference type="InterPro" id="IPR029045">
    <property type="entry name" value="ClpP/crotonase-like_dom_sf"/>
</dbReference>
<dbReference type="PANTHER" id="PTHR32060">
    <property type="entry name" value="TAIL-SPECIFIC PROTEASE"/>
    <property type="match status" value="1"/>
</dbReference>
<dbReference type="AlphaFoldDB" id="A0A1H6AH76"/>